<keyword evidence="3" id="KW-1185">Reference proteome</keyword>
<dbReference type="Gene3D" id="1.25.40.10">
    <property type="entry name" value="Tetratricopeptide repeat domain"/>
    <property type="match status" value="1"/>
</dbReference>
<dbReference type="EMBL" id="JAAMPC010000004">
    <property type="protein sequence ID" value="KAG2317820.1"/>
    <property type="molecule type" value="Genomic_DNA"/>
</dbReference>
<comment type="caution">
    <text evidence="2">The sequence shown here is derived from an EMBL/GenBank/DDBJ whole genome shotgun (WGS) entry which is preliminary data.</text>
</comment>
<dbReference type="Proteomes" id="UP000886595">
    <property type="component" value="Unassembled WGS sequence"/>
</dbReference>
<evidence type="ECO:0000313" key="3">
    <source>
        <dbReference type="Proteomes" id="UP000886595"/>
    </source>
</evidence>
<protein>
    <recommendedName>
        <fullName evidence="4">Pentatricopeptide repeat-containing protein</fullName>
    </recommendedName>
</protein>
<dbReference type="Pfam" id="PF13041">
    <property type="entry name" value="PPR_2"/>
    <property type="match status" value="1"/>
</dbReference>
<accession>A0A8X7VVX2</accession>
<dbReference type="InterPro" id="IPR011990">
    <property type="entry name" value="TPR-like_helical_dom_sf"/>
</dbReference>
<gene>
    <name evidence="2" type="ORF">Bca52824_020942</name>
</gene>
<dbReference type="AlphaFoldDB" id="A0A8X7VVX2"/>
<evidence type="ECO:0000313" key="2">
    <source>
        <dbReference type="EMBL" id="KAG2317820.1"/>
    </source>
</evidence>
<dbReference type="InterPro" id="IPR002885">
    <property type="entry name" value="PPR_rpt"/>
</dbReference>
<proteinExistence type="predicted"/>
<dbReference type="OrthoDB" id="1720842at2759"/>
<organism evidence="2 3">
    <name type="scientific">Brassica carinata</name>
    <name type="common">Ethiopian mustard</name>
    <name type="synonym">Abyssinian cabbage</name>
    <dbReference type="NCBI Taxonomy" id="52824"/>
    <lineage>
        <taxon>Eukaryota</taxon>
        <taxon>Viridiplantae</taxon>
        <taxon>Streptophyta</taxon>
        <taxon>Embryophyta</taxon>
        <taxon>Tracheophyta</taxon>
        <taxon>Spermatophyta</taxon>
        <taxon>Magnoliopsida</taxon>
        <taxon>eudicotyledons</taxon>
        <taxon>Gunneridae</taxon>
        <taxon>Pentapetalae</taxon>
        <taxon>rosids</taxon>
        <taxon>malvids</taxon>
        <taxon>Brassicales</taxon>
        <taxon>Brassicaceae</taxon>
        <taxon>Brassiceae</taxon>
        <taxon>Brassica</taxon>
    </lineage>
</organism>
<dbReference type="NCBIfam" id="TIGR00756">
    <property type="entry name" value="PPR"/>
    <property type="match status" value="1"/>
</dbReference>
<evidence type="ECO:0008006" key="4">
    <source>
        <dbReference type="Google" id="ProtNLM"/>
    </source>
</evidence>
<reference evidence="2 3" key="1">
    <citation type="submission" date="2020-02" db="EMBL/GenBank/DDBJ databases">
        <authorList>
            <person name="Ma Q."/>
            <person name="Huang Y."/>
            <person name="Song X."/>
            <person name="Pei D."/>
        </authorList>
    </citation>
    <scope>NUCLEOTIDE SEQUENCE [LARGE SCALE GENOMIC DNA]</scope>
    <source>
        <strain evidence="2">Sxm20200214</strain>
        <tissue evidence="2">Leaf</tissue>
    </source>
</reference>
<keyword evidence="1" id="KW-0677">Repeat</keyword>
<name>A0A8X7VVX2_BRACI</name>
<sequence length="126" mass="14744">MKIWLRLKGSWRGCVGISYNSPLKHLCKIRRTEKVWEVKEEMEHKGGSCSPNDVTFGYLLTYSQKAKDVEAVLERMGKNMCEMTSDLYNLMSYYREMMSRGMVPEPRTKILLNQTKTKPKDGRQKD</sequence>
<evidence type="ECO:0000256" key="1">
    <source>
        <dbReference type="ARBA" id="ARBA00022737"/>
    </source>
</evidence>